<dbReference type="InParanoid" id="C8XG00"/>
<dbReference type="HOGENOM" id="CLU_054173_0_0_11"/>
<dbReference type="GO" id="GO:0016740">
    <property type="term" value="F:transferase activity"/>
    <property type="evidence" value="ECO:0007669"/>
    <property type="project" value="UniProtKB-KW"/>
</dbReference>
<dbReference type="AlphaFoldDB" id="C8XG00"/>
<dbReference type="NCBIfam" id="NF040521">
    <property type="entry name" value="C45_proenzyme"/>
    <property type="match status" value="1"/>
</dbReference>
<proteinExistence type="predicted"/>
<reference evidence="3" key="1">
    <citation type="submission" date="2009-09" db="EMBL/GenBank/DDBJ databases">
        <title>The complete genome of Nakamurella multipartita DSM 44233.</title>
        <authorList>
            <consortium name="US DOE Joint Genome Institute (JGI-PGF)"/>
            <person name="Lucas S."/>
            <person name="Copeland A."/>
            <person name="Lapidus A."/>
            <person name="Glavina del Rio T."/>
            <person name="Dalin E."/>
            <person name="Tice H."/>
            <person name="Bruce D."/>
            <person name="Goodwin L."/>
            <person name="Pitluck S."/>
            <person name="Kyrpides N."/>
            <person name="Mavromatis K."/>
            <person name="Ivanova N."/>
            <person name="Ovchinnikova G."/>
            <person name="Sims D."/>
            <person name="Meincke L."/>
            <person name="Brettin T."/>
            <person name="Detter J.C."/>
            <person name="Han C."/>
            <person name="Larimer F."/>
            <person name="Land M."/>
            <person name="Hauser L."/>
            <person name="Markowitz V."/>
            <person name="Cheng J.-F."/>
            <person name="Hugenholtz P."/>
            <person name="Woyke T."/>
            <person name="Wu D."/>
            <person name="Klenk H.-P."/>
            <person name="Eisen J.A."/>
        </authorList>
    </citation>
    <scope>NUCLEOTIDE SEQUENCE [LARGE SCALE GENOMIC DNA]</scope>
    <source>
        <strain evidence="3">ATCC 700099 / DSM 44233 / CIP 104796 / JCM 9543 / NBRC 105858 / Y-104</strain>
    </source>
</reference>
<sequence length="328" mass="36718">MPELTHYLIREDRPGPRWRHLFDALWPGYRAWYLQDGDAARPSLPAARAALERFMPELVPTWSALVDLTGDDPTAARMLTLWDPPAFAPACSQVAVPGPDPVLVRNYDYHPNLSERTIYSSCFDDRRVIGTSDCLWGLLDGMNQDGLAVSLTFAGQRGSGSGFGIPLVVRYLLQTAGSVAEAVSMLDRVPVHMAYNLLLMDRHEAVTVLVQPGRPPERFDLRASTNHRGTVPLDPEHAARFRSVERQEALFDLLGRRPSHPDTVRAFLRPPLYNTRFDEAFGTLYTAAYRPASGVVDFVWPGSRWRLDFDSPGGTHQAVYRDRFDAAA</sequence>
<evidence type="ECO:0000259" key="1">
    <source>
        <dbReference type="Pfam" id="PF03417"/>
    </source>
</evidence>
<dbReference type="InterPro" id="IPR005079">
    <property type="entry name" value="Peptidase_C45_hydrolase"/>
</dbReference>
<evidence type="ECO:0000313" key="2">
    <source>
        <dbReference type="EMBL" id="ACV78111.1"/>
    </source>
</evidence>
<evidence type="ECO:0000313" key="3">
    <source>
        <dbReference type="Proteomes" id="UP000002218"/>
    </source>
</evidence>
<dbReference type="InterPro" id="IPR047794">
    <property type="entry name" value="C45_proenzyme-like"/>
</dbReference>
<gene>
    <name evidence="2" type="ordered locus">Namu_1721</name>
</gene>
<name>C8XG00_NAKMY</name>
<dbReference type="STRING" id="479431.Namu_1721"/>
<dbReference type="InterPro" id="IPR029055">
    <property type="entry name" value="Ntn_hydrolases_N"/>
</dbReference>
<dbReference type="Gene3D" id="3.60.60.10">
    <property type="entry name" value="Penicillin V Acylase, Chain A"/>
    <property type="match status" value="1"/>
</dbReference>
<dbReference type="RefSeq" id="WP_015747014.1">
    <property type="nucleotide sequence ID" value="NC_013235.1"/>
</dbReference>
<dbReference type="EMBL" id="CP001737">
    <property type="protein sequence ID" value="ACV78111.1"/>
    <property type="molecule type" value="Genomic_DNA"/>
</dbReference>
<keyword evidence="2" id="KW-0808">Transferase</keyword>
<feature type="domain" description="Peptidase C45 hydrolase" evidence="1">
    <location>
        <begin position="101"/>
        <end position="304"/>
    </location>
</feature>
<dbReference type="SUPFAM" id="SSF56235">
    <property type="entry name" value="N-terminal nucleophile aminohydrolases (Ntn hydrolases)"/>
    <property type="match status" value="1"/>
</dbReference>
<protein>
    <submittedName>
        <fullName evidence="2">Peptidase C45 acyl-coenzyme A:6-aminopenicillanic acid acyl-transferase</fullName>
    </submittedName>
</protein>
<organism evidence="2 3">
    <name type="scientific">Nakamurella multipartita (strain ATCC 700099 / DSM 44233 / CIP 104796 / JCM 9543 / NBRC 105858 / Y-104)</name>
    <name type="common">Microsphaera multipartita</name>
    <dbReference type="NCBI Taxonomy" id="479431"/>
    <lineage>
        <taxon>Bacteria</taxon>
        <taxon>Bacillati</taxon>
        <taxon>Actinomycetota</taxon>
        <taxon>Actinomycetes</taxon>
        <taxon>Nakamurellales</taxon>
        <taxon>Nakamurellaceae</taxon>
        <taxon>Nakamurella</taxon>
    </lineage>
</organism>
<dbReference type="Proteomes" id="UP000002218">
    <property type="component" value="Chromosome"/>
</dbReference>
<reference evidence="2 3" key="2">
    <citation type="journal article" date="2010" name="Stand. Genomic Sci.">
        <title>Complete genome sequence of Nakamurella multipartita type strain (Y-104).</title>
        <authorList>
            <person name="Tice H."/>
            <person name="Mayilraj S."/>
            <person name="Sims D."/>
            <person name="Lapidus A."/>
            <person name="Nolan M."/>
            <person name="Lucas S."/>
            <person name="Glavina Del Rio T."/>
            <person name="Copeland A."/>
            <person name="Cheng J.F."/>
            <person name="Meincke L."/>
            <person name="Bruce D."/>
            <person name="Goodwin L."/>
            <person name="Pitluck S."/>
            <person name="Ivanova N."/>
            <person name="Mavromatis K."/>
            <person name="Ovchinnikova G."/>
            <person name="Pati A."/>
            <person name="Chen A."/>
            <person name="Palaniappan K."/>
            <person name="Land M."/>
            <person name="Hauser L."/>
            <person name="Chang Y.J."/>
            <person name="Jeffries C.D."/>
            <person name="Detter J.C."/>
            <person name="Brettin T."/>
            <person name="Rohde M."/>
            <person name="Goker M."/>
            <person name="Bristow J."/>
            <person name="Eisen J.A."/>
            <person name="Markowitz V."/>
            <person name="Hugenholtz P."/>
            <person name="Kyrpides N.C."/>
            <person name="Klenk H.P."/>
            <person name="Chen F."/>
        </authorList>
    </citation>
    <scope>NUCLEOTIDE SEQUENCE [LARGE SCALE GENOMIC DNA]</scope>
    <source>
        <strain evidence="3">ATCC 700099 / DSM 44233 / CIP 104796 / JCM 9543 / NBRC 105858 / Y-104</strain>
    </source>
</reference>
<keyword evidence="3" id="KW-1185">Reference proteome</keyword>
<dbReference type="eggNOG" id="COG4927">
    <property type="taxonomic scope" value="Bacteria"/>
</dbReference>
<dbReference type="Pfam" id="PF03417">
    <property type="entry name" value="AAT"/>
    <property type="match status" value="1"/>
</dbReference>
<accession>C8XG00</accession>
<dbReference type="KEGG" id="nml:Namu_1721"/>